<accession>A0A381W2G5</accession>
<dbReference type="InterPro" id="IPR010376">
    <property type="entry name" value="GBBH-like_N"/>
</dbReference>
<name>A0A381W2G5_9ZZZZ</name>
<sequence length="401" mass="47546">MLNKLSLNKFQKRFAHNLLTDVHYQMRYNNFVRLANNGLELNNFYRVTHQEARLNCRCPECWFTFNQPKKSESFEDVVIKEIISVDTEYVHLKWSDDHTGIFPRKDSSAFPGVKMNSNEMLELAMRKNSALNFWSKPDKNIYREFLFDDIKNNEIELQKCLIQLTKYGIATIKGVPQETDTVIKLPELLGLGPTWSSLFGSPFKVQNKKKESRNHAYTGKELPLHTDIPYYSQPPGVFLFHCISNKCEGGESFYVDSFACINEFRKQYPEEFKILTTVEVTFRDLQDDWHLVSTHPIIELNPNGIDIFRINDSPAARDFFDWIPTEFHTRENWYKSYNLYRKFIEDPSRRFEFKMKPGDLTIFDNWRVYHARNKFIGDERHMEGCYMEWSHVRSKLLKLTS</sequence>
<proteinExistence type="predicted"/>
<feature type="domain" description="Gamma-butyrobetaine hydroxylase-like N-terminal" evidence="3">
    <location>
        <begin position="45"/>
        <end position="103"/>
    </location>
</feature>
<dbReference type="GO" id="GO:0005739">
    <property type="term" value="C:mitochondrion"/>
    <property type="evidence" value="ECO:0007669"/>
    <property type="project" value="TreeGrafter"/>
</dbReference>
<gene>
    <name evidence="4" type="ORF">METZ01_LOCUS99526</name>
</gene>
<reference evidence="4" key="1">
    <citation type="submission" date="2018-05" db="EMBL/GenBank/DDBJ databases">
        <authorList>
            <person name="Lanie J.A."/>
            <person name="Ng W.-L."/>
            <person name="Kazmierczak K.M."/>
            <person name="Andrzejewski T.M."/>
            <person name="Davidsen T.M."/>
            <person name="Wayne K.J."/>
            <person name="Tettelin H."/>
            <person name="Glass J.I."/>
            <person name="Rusch D."/>
            <person name="Podicherti R."/>
            <person name="Tsui H.-C.T."/>
            <person name="Winkler M.E."/>
        </authorList>
    </citation>
    <scope>NUCLEOTIDE SEQUENCE</scope>
</reference>
<dbReference type="EMBL" id="UINC01010498">
    <property type="protein sequence ID" value="SVA46672.1"/>
    <property type="molecule type" value="Genomic_DNA"/>
</dbReference>
<dbReference type="CDD" id="cd00250">
    <property type="entry name" value="CAS_like"/>
    <property type="match status" value="1"/>
</dbReference>
<evidence type="ECO:0000313" key="4">
    <source>
        <dbReference type="EMBL" id="SVA46672.1"/>
    </source>
</evidence>
<organism evidence="4">
    <name type="scientific">marine metagenome</name>
    <dbReference type="NCBI Taxonomy" id="408172"/>
    <lineage>
        <taxon>unclassified sequences</taxon>
        <taxon>metagenomes</taxon>
        <taxon>ecological metagenomes</taxon>
    </lineage>
</organism>
<dbReference type="PANTHER" id="PTHR10696">
    <property type="entry name" value="GAMMA-BUTYROBETAINE HYDROXYLASE-RELATED"/>
    <property type="match status" value="1"/>
</dbReference>
<protein>
    <recommendedName>
        <fullName evidence="5">TauD/TfdA-like domain-containing protein</fullName>
    </recommendedName>
</protein>
<dbReference type="InterPro" id="IPR050411">
    <property type="entry name" value="AlphaKG_dependent_hydroxylases"/>
</dbReference>
<dbReference type="AlphaFoldDB" id="A0A381W2G5"/>
<dbReference type="GO" id="GO:0045329">
    <property type="term" value="P:carnitine biosynthetic process"/>
    <property type="evidence" value="ECO:0007669"/>
    <property type="project" value="TreeGrafter"/>
</dbReference>
<evidence type="ECO:0000259" key="3">
    <source>
        <dbReference type="Pfam" id="PF06155"/>
    </source>
</evidence>
<feature type="domain" description="TauD/TfdA-like" evidence="2">
    <location>
        <begin position="156"/>
        <end position="386"/>
    </location>
</feature>
<dbReference type="PANTHER" id="PTHR10696:SF33">
    <property type="entry name" value="GAMMA-BUTYROBETAINE DIOXYGENASE"/>
    <property type="match status" value="1"/>
</dbReference>
<evidence type="ECO:0008006" key="5">
    <source>
        <dbReference type="Google" id="ProtNLM"/>
    </source>
</evidence>
<keyword evidence="1" id="KW-0560">Oxidoreductase</keyword>
<dbReference type="Pfam" id="PF06155">
    <property type="entry name" value="GBBH-like_N"/>
    <property type="match status" value="1"/>
</dbReference>
<dbReference type="InterPro" id="IPR042098">
    <property type="entry name" value="TauD-like_sf"/>
</dbReference>
<dbReference type="InterPro" id="IPR003819">
    <property type="entry name" value="TauD/TfdA-like"/>
</dbReference>
<dbReference type="GO" id="GO:0016491">
    <property type="term" value="F:oxidoreductase activity"/>
    <property type="evidence" value="ECO:0007669"/>
    <property type="project" value="UniProtKB-KW"/>
</dbReference>
<dbReference type="Pfam" id="PF02668">
    <property type="entry name" value="TauD"/>
    <property type="match status" value="1"/>
</dbReference>
<evidence type="ECO:0000256" key="1">
    <source>
        <dbReference type="ARBA" id="ARBA00023002"/>
    </source>
</evidence>
<evidence type="ECO:0000259" key="2">
    <source>
        <dbReference type="Pfam" id="PF02668"/>
    </source>
</evidence>
<dbReference type="SUPFAM" id="SSF51197">
    <property type="entry name" value="Clavaminate synthase-like"/>
    <property type="match status" value="1"/>
</dbReference>
<dbReference type="Gene3D" id="3.60.130.10">
    <property type="entry name" value="Clavaminate synthase-like"/>
    <property type="match status" value="1"/>
</dbReference>